<dbReference type="Proteomes" id="UP000663903">
    <property type="component" value="Chromosome"/>
</dbReference>
<dbReference type="InterPro" id="IPR044019">
    <property type="entry name" value="Cyanophycin_syn_N"/>
</dbReference>
<dbReference type="EC" id="6.3.2.30" evidence="3"/>
<dbReference type="KEGG" id="otd:J1M35_11700"/>
<dbReference type="RefSeq" id="WP_208011365.1">
    <property type="nucleotide sequence ID" value="NZ_CP071796.1"/>
</dbReference>
<dbReference type="SMART" id="SM01209">
    <property type="entry name" value="GARS_A"/>
    <property type="match status" value="1"/>
</dbReference>
<dbReference type="PROSITE" id="PS50975">
    <property type="entry name" value="ATP_GRASP"/>
    <property type="match status" value="1"/>
</dbReference>
<dbReference type="Gene3D" id="3.30.470.20">
    <property type="entry name" value="ATP-grasp fold, B domain"/>
    <property type="match status" value="2"/>
</dbReference>
<feature type="domain" description="ATP-grasp" evidence="2">
    <location>
        <begin position="214"/>
        <end position="464"/>
    </location>
</feature>
<dbReference type="GO" id="GO:0071161">
    <property type="term" value="F:cyanophycin synthetase activity (L-arginine-adding)"/>
    <property type="evidence" value="ECO:0007669"/>
    <property type="project" value="UniProtKB-EC"/>
</dbReference>
<accession>A0A975CPM0</accession>
<keyword evidence="1" id="KW-0547">Nucleotide-binding</keyword>
<reference evidence="3" key="1">
    <citation type="submission" date="2021-03" db="EMBL/GenBank/DDBJ databases">
        <title>Ottowia sp. 27C isolated from the cloaca of a Giant Asian pond turtle (Heosemys grandis).</title>
        <authorList>
            <person name="Spergser J."/>
            <person name="Busse H.-J."/>
        </authorList>
    </citation>
    <scope>NUCLEOTIDE SEQUENCE</scope>
    <source>
        <strain evidence="3">27C</strain>
    </source>
</reference>
<dbReference type="Gene3D" id="3.40.1190.10">
    <property type="entry name" value="Mur-like, catalytic domain"/>
    <property type="match status" value="1"/>
</dbReference>
<dbReference type="PANTHER" id="PTHR21621:SF0">
    <property type="entry name" value="BETA-CITRYLGLUTAMATE SYNTHASE B-RELATED"/>
    <property type="match status" value="1"/>
</dbReference>
<evidence type="ECO:0000256" key="1">
    <source>
        <dbReference type="PROSITE-ProRule" id="PRU00409"/>
    </source>
</evidence>
<evidence type="ECO:0000259" key="2">
    <source>
        <dbReference type="PROSITE" id="PS50975"/>
    </source>
</evidence>
<dbReference type="Pfam" id="PF02786">
    <property type="entry name" value="CPSase_L_D2"/>
    <property type="match status" value="1"/>
</dbReference>
<keyword evidence="1" id="KW-0067">ATP-binding</keyword>
<dbReference type="InterPro" id="IPR005479">
    <property type="entry name" value="CPAse_ATP-bd"/>
</dbReference>
<dbReference type="GO" id="GO:0009432">
    <property type="term" value="P:SOS response"/>
    <property type="evidence" value="ECO:0007669"/>
    <property type="project" value="TreeGrafter"/>
</dbReference>
<name>A0A975CPM0_9BURK</name>
<dbReference type="Pfam" id="PF18921">
    <property type="entry name" value="Cyanophycin_syn"/>
    <property type="match status" value="1"/>
</dbReference>
<protein>
    <submittedName>
        <fullName evidence="3">Cyanophycin synthetase</fullName>
        <ecNumber evidence="3">6.3.2.29</ecNumber>
        <ecNumber evidence="3">6.3.2.30</ecNumber>
    </submittedName>
</protein>
<evidence type="ECO:0000313" key="3">
    <source>
        <dbReference type="EMBL" id="QTD47368.1"/>
    </source>
</evidence>
<sequence>MAHLRGPNIWTYRAVIEAIVDIGELEDFPSNTLPGFYDRLTAWLPGLIEHRCSVGRRGGFLMRLRDGTWPGHILEHVALELQTQAGMKTGFGKARMTHEHGVYKVVIRTRNEAIGKLAIQSARDLVMAAINDRPYDLAATIATLTDMVDRQYLGPSTACIVDAASERGIPHIRLNEGNLVQLGHGAAQRRIWTAETDRTSAIAEGISRDKDLTKQLLAGAGVPVPEGRAVESAEAAWEAAEDIGLPVVVKPSDGNHARGVSLNLKTREEVMDAFAAAEKEGSEVLVESFIPGQEHRLLVVGNQVVAATRGEIIRVGGDGKSSIAQLIDLHVNTDPRRGEEEHLPLETLRADDPVLLLLLQRQGLTPASVLPRGESAVVQRTGNMAIDVTAQVHPDIAEQVALAARVVGLDIAGIDLVVEDIAKPLAAQGGAIVEVNAGPGLLMHLKPAVGRSQPVGEAIAKHLFPGNHNGRVPIVGLIGDGQSALAARLIASLLQLHGQQTALACRDGLFLGTRQLSKDDAMGYDPSERMLINRTVQAAVFETSPRHILSEGLPYDRCQVGVVMAMPGAAGLDDLYITEDEQLPNIVRTQIDVVLPQGAAVLNADDPQVLALADYSDGEVLLYSLDSANAALAAHRARKGRFVFARDHSVVLAQGADEMPLLNLSAPVFCGVTHPTPRDVRPHVLAAVATAWAMGVPTDLIRAGLLHFGETQPAAAVH</sequence>
<proteinExistence type="predicted"/>
<gene>
    <name evidence="3" type="primary">cphA</name>
    <name evidence="3" type="ORF">J1M35_11700</name>
</gene>
<evidence type="ECO:0000313" key="4">
    <source>
        <dbReference type="Proteomes" id="UP000663903"/>
    </source>
</evidence>
<dbReference type="InterPro" id="IPR011810">
    <property type="entry name" value="Cya_phycin_syn"/>
</dbReference>
<dbReference type="GO" id="GO:0005737">
    <property type="term" value="C:cytoplasm"/>
    <property type="evidence" value="ECO:0007669"/>
    <property type="project" value="TreeGrafter"/>
</dbReference>
<dbReference type="NCBIfam" id="NF010623">
    <property type="entry name" value="PRK14016.1"/>
    <property type="match status" value="1"/>
</dbReference>
<keyword evidence="3" id="KW-0436">Ligase</keyword>
<dbReference type="PANTHER" id="PTHR21621">
    <property type="entry name" value="RIBOSOMAL PROTEIN S6 MODIFICATION PROTEIN"/>
    <property type="match status" value="1"/>
</dbReference>
<dbReference type="SUPFAM" id="SSF53623">
    <property type="entry name" value="MurD-like peptide ligases, catalytic domain"/>
    <property type="match status" value="1"/>
</dbReference>
<dbReference type="InterPro" id="IPR036565">
    <property type="entry name" value="Mur-like_cat_sf"/>
</dbReference>
<dbReference type="EMBL" id="CP071796">
    <property type="protein sequence ID" value="QTD47368.1"/>
    <property type="molecule type" value="Genomic_DNA"/>
</dbReference>
<keyword evidence="4" id="KW-1185">Reference proteome</keyword>
<dbReference type="NCBIfam" id="TIGR02068">
    <property type="entry name" value="cya_phycin_syn"/>
    <property type="match status" value="1"/>
</dbReference>
<dbReference type="AlphaFoldDB" id="A0A975CPM0"/>
<dbReference type="GO" id="GO:0005524">
    <property type="term" value="F:ATP binding"/>
    <property type="evidence" value="ECO:0007669"/>
    <property type="project" value="UniProtKB-UniRule"/>
</dbReference>
<dbReference type="GO" id="GO:0018169">
    <property type="term" value="F:ribosomal S6-glutamic acid ligase activity"/>
    <property type="evidence" value="ECO:0007669"/>
    <property type="project" value="TreeGrafter"/>
</dbReference>
<dbReference type="SUPFAM" id="SSF56059">
    <property type="entry name" value="Glutathione synthetase ATP-binding domain-like"/>
    <property type="match status" value="1"/>
</dbReference>
<dbReference type="GO" id="GO:0046872">
    <property type="term" value="F:metal ion binding"/>
    <property type="evidence" value="ECO:0007669"/>
    <property type="project" value="InterPro"/>
</dbReference>
<dbReference type="GO" id="GO:0071160">
    <property type="term" value="F:cyanophycin synthetase activity (L-aspartate-adding)"/>
    <property type="evidence" value="ECO:0007669"/>
    <property type="project" value="UniProtKB-EC"/>
</dbReference>
<dbReference type="InterPro" id="IPR011761">
    <property type="entry name" value="ATP-grasp"/>
</dbReference>
<dbReference type="EC" id="6.3.2.29" evidence="3"/>
<organism evidence="3 4">
    <name type="scientific">Ottowia testudinis</name>
    <dbReference type="NCBI Taxonomy" id="2816950"/>
    <lineage>
        <taxon>Bacteria</taxon>
        <taxon>Pseudomonadati</taxon>
        <taxon>Pseudomonadota</taxon>
        <taxon>Betaproteobacteria</taxon>
        <taxon>Burkholderiales</taxon>
        <taxon>Comamonadaceae</taxon>
        <taxon>Ottowia</taxon>
    </lineage>
</organism>